<comment type="caution">
    <text evidence="1">The sequence shown here is derived from an EMBL/GenBank/DDBJ whole genome shotgun (WGS) entry which is preliminary data.</text>
</comment>
<reference evidence="1 2" key="1">
    <citation type="submission" date="2014-06" db="EMBL/GenBank/DDBJ databases">
        <authorList>
            <person name="Ngugi D.K."/>
            <person name="Blom J."/>
            <person name="Alam I."/>
            <person name="Rashid M."/>
            <person name="Ba Alawi W."/>
            <person name="Zhang G."/>
            <person name="Hikmawan T."/>
            <person name="Guan Y."/>
            <person name="Antunes A."/>
            <person name="Siam R."/>
            <person name="ElDorry H."/>
            <person name="Bajic V."/>
            <person name="Stingl U."/>
        </authorList>
    </citation>
    <scope>NUCLEOTIDE SEQUENCE [LARGE SCALE GENOMIC DNA]</scope>
    <source>
        <strain evidence="1">SCGC AAA799-N04</strain>
    </source>
</reference>
<sequence length="124" mass="13299">MSLFIDMTSPFVAAGVALLGIVVMAAILSTSANQMQFSVTASESASIQNDKVKENIEATLTPDGQLNIKNDWGKTTRIKEIRVVDDGGNVVLRETIDAEISSFKTSSLDPQIASRISEKVNSLP</sequence>
<accession>A0A081RNV3</accession>
<dbReference type="EMBL" id="JOKN01000007">
    <property type="protein sequence ID" value="KEQ56876.1"/>
    <property type="molecule type" value="Genomic_DNA"/>
</dbReference>
<protein>
    <submittedName>
        <fullName evidence="1">Uncharacterized protein</fullName>
    </submittedName>
</protein>
<gene>
    <name evidence="1" type="ORF">AAA799N04_00546</name>
</gene>
<dbReference type="Proteomes" id="UP000028059">
    <property type="component" value="Unassembled WGS sequence"/>
</dbReference>
<evidence type="ECO:0000313" key="2">
    <source>
        <dbReference type="Proteomes" id="UP000028059"/>
    </source>
</evidence>
<keyword evidence="2" id="KW-1185">Reference proteome</keyword>
<proteinExistence type="predicted"/>
<dbReference type="AlphaFoldDB" id="A0A081RNV3"/>
<organism evidence="1 2">
    <name type="scientific">Marine Group I thaumarchaeote SCGC AAA799-N04</name>
    <dbReference type="NCBI Taxonomy" id="1502293"/>
    <lineage>
        <taxon>Archaea</taxon>
        <taxon>Nitrososphaerota</taxon>
        <taxon>Marine Group I</taxon>
    </lineage>
</organism>
<evidence type="ECO:0000313" key="1">
    <source>
        <dbReference type="EMBL" id="KEQ56876.1"/>
    </source>
</evidence>
<name>A0A081RNV3_9ARCH</name>